<dbReference type="EMBL" id="FOKY01000023">
    <property type="protein sequence ID" value="SFB93129.1"/>
    <property type="molecule type" value="Genomic_DNA"/>
</dbReference>
<sequence length="138" mass="15174">MFRLIGISIIILGFILKLDTIAVIIIAGFISGLVSGTDLIEILSLLVQAFLDTCCMSIFLITLPVMGMLERYGLRNTAANIILNLKNATVTKIFSIFLIMRLGLEALGVRLSGHIEFIRPLLYPMVESTQAPKDSSFL</sequence>
<accession>A0A1I1F122</accession>
<evidence type="ECO:0000313" key="3">
    <source>
        <dbReference type="Proteomes" id="UP000240042"/>
    </source>
</evidence>
<keyword evidence="1" id="KW-1133">Transmembrane helix</keyword>
<proteinExistence type="predicted"/>
<feature type="transmembrane region" description="Helical" evidence="1">
    <location>
        <begin position="42"/>
        <end position="66"/>
    </location>
</feature>
<dbReference type="RefSeq" id="WP_092319975.1">
    <property type="nucleotide sequence ID" value="NZ_FOKY01000023.1"/>
</dbReference>
<dbReference type="Proteomes" id="UP000240042">
    <property type="component" value="Unassembled WGS sequence"/>
</dbReference>
<dbReference type="InterPro" id="IPR010374">
    <property type="entry name" value="DUF969"/>
</dbReference>
<dbReference type="STRING" id="34097.SAMN02745150_01364"/>
<keyword evidence="3" id="KW-1185">Reference proteome</keyword>
<protein>
    <submittedName>
        <fullName evidence="2">Uncharacterized protein</fullName>
    </submittedName>
</protein>
<evidence type="ECO:0000313" key="2">
    <source>
        <dbReference type="EMBL" id="SFB93129.1"/>
    </source>
</evidence>
<dbReference type="OrthoDB" id="80065at2"/>
<dbReference type="AlphaFoldDB" id="A0A1I1F122"/>
<name>A0A1I1F122_BREAD</name>
<dbReference type="Pfam" id="PF06149">
    <property type="entry name" value="DUF969"/>
    <property type="match status" value="1"/>
</dbReference>
<keyword evidence="1" id="KW-0472">Membrane</keyword>
<gene>
    <name evidence="2" type="ORF">SAMN02745150_01364</name>
</gene>
<organism evidence="2 3">
    <name type="scientific">Brevinema andersonii</name>
    <dbReference type="NCBI Taxonomy" id="34097"/>
    <lineage>
        <taxon>Bacteria</taxon>
        <taxon>Pseudomonadati</taxon>
        <taxon>Spirochaetota</taxon>
        <taxon>Spirochaetia</taxon>
        <taxon>Brevinematales</taxon>
        <taxon>Brevinemataceae</taxon>
        <taxon>Brevinema</taxon>
    </lineage>
</organism>
<evidence type="ECO:0000256" key="1">
    <source>
        <dbReference type="SAM" id="Phobius"/>
    </source>
</evidence>
<reference evidence="3" key="1">
    <citation type="submission" date="2016-10" db="EMBL/GenBank/DDBJ databases">
        <authorList>
            <person name="Varghese N."/>
            <person name="Submissions S."/>
        </authorList>
    </citation>
    <scope>NUCLEOTIDE SEQUENCE [LARGE SCALE GENOMIC DNA]</scope>
    <source>
        <strain evidence="3">ATCC 43811</strain>
    </source>
</reference>
<feature type="transmembrane region" description="Helical" evidence="1">
    <location>
        <begin position="7"/>
        <end position="30"/>
    </location>
</feature>
<keyword evidence="1" id="KW-0812">Transmembrane</keyword>